<keyword evidence="5" id="KW-0288">FMN</keyword>
<reference evidence="16 18" key="1">
    <citation type="submission" date="2020-08" db="EMBL/GenBank/DDBJ databases">
        <title>Genomic Encyclopedia of Type Strains, Phase IV (KMG-IV): sequencing the most valuable type-strain genomes for metagenomic binning, comparative biology and taxonomic classification.</title>
        <authorList>
            <person name="Goeker M."/>
        </authorList>
    </citation>
    <scope>NUCLEOTIDE SEQUENCE [LARGE SCALE GENOMIC DNA]</scope>
    <source>
        <strain evidence="16 18">DSM 14562</strain>
    </source>
</reference>
<evidence type="ECO:0000256" key="9">
    <source>
        <dbReference type="ARBA" id="ARBA00022777"/>
    </source>
</evidence>
<evidence type="ECO:0000259" key="15">
    <source>
        <dbReference type="PROSITE" id="PS50113"/>
    </source>
</evidence>
<keyword evidence="6" id="KW-0808">Transferase</keyword>
<evidence type="ECO:0000256" key="1">
    <source>
        <dbReference type="ARBA" id="ARBA00000085"/>
    </source>
</evidence>
<evidence type="ECO:0000313" key="18">
    <source>
        <dbReference type="Proteomes" id="UP000584663"/>
    </source>
</evidence>
<keyword evidence="11" id="KW-0843">Virulence</keyword>
<evidence type="ECO:0000256" key="5">
    <source>
        <dbReference type="ARBA" id="ARBA00022643"/>
    </source>
</evidence>
<keyword evidence="7" id="KW-0677">Repeat</keyword>
<evidence type="ECO:0000256" key="7">
    <source>
        <dbReference type="ARBA" id="ARBA00022737"/>
    </source>
</evidence>
<dbReference type="PROSITE" id="PS50110">
    <property type="entry name" value="RESPONSE_REGULATORY"/>
    <property type="match status" value="1"/>
</dbReference>
<evidence type="ECO:0000259" key="14">
    <source>
        <dbReference type="PROSITE" id="PS50112"/>
    </source>
</evidence>
<dbReference type="GO" id="GO:0004673">
    <property type="term" value="F:protein histidine kinase activity"/>
    <property type="evidence" value="ECO:0007669"/>
    <property type="project" value="UniProtKB-EC"/>
</dbReference>
<evidence type="ECO:0000313" key="16">
    <source>
        <dbReference type="EMBL" id="MBB4611348.1"/>
    </source>
</evidence>
<sequence length="961" mass="104813">MTSTANPGPVPKVDDVLITAELANRPSRPPDYERENGALGLLAQEMAAHPRGVLQKCAELVMELCHADSAGISILEPEGAGGVLRWCAAAGVFAPNLHGTMPAEASPCGTVMERNCVLLFDKAERFFPSLRGVEPRIYENLLTPWHAEGRAVGTLWAIKHTPDGRFDAEDARILQSLARFAAAAFQITSALDEAAVERSALRESEQKFRTLFEEMDEGFAVCELVRDDAGHPVDFRYIDLNPSIVHHTGMAPETLRGRRATEAFPGRDPWYVETYAQVVDSGQSVLEEHYFEHVDRWLRINVFPRGGDRFAVLYSDITDRKRVEIVLRQSEQRQAFLLRFTDAIRSESDEQALIKRAVQLLAEELLADRCYATRHNPTADLTNVLCEVRAPDMAPLPATLRFTDFPEAGRQTFEKTLVYDDTANDPTLSEADKTALKSMGVAALLSRPLRRDGAPIFALGVTSKVPRRWTSAEIALVEEAAERAWEAAERVRGEGALRNSEERFRQFADASAAGLWIREANSLDMEFASPAIAAIYGVQPDALLGDVKRWAVMVVPDDRDEAVACLEAARTGQTVVHEFRIKRSSDGAFRWIRNTDFPLEDATGQFQRIGGIAEDVTEAKLAVDHQGVLLLELQHRVRNIMAMIRSMTRRSADGAADVNEYGNLLEGRLLALARVQALLTRQVNTGGSLRDIVESEVSAQASGGGQYELVGPDVQLSPKAVEVLTLALHELSTNALKYGALSVPEGRLRVEWAPFEKRGRTWLAIDWAEAGAPARGPVTRRGFGSDLIEGRIPYELGGTGRLGIEPGGACCRLEFPLKEGESILETDAPTPTAVFGGTLDMTGAPDLTGCNVLVVEDDYYIAGDTAAALRGAGATVLGPCPNEEATLDLLKTAMPTHAVLDLNLGGGGPRFAIAHALKERGVPFIFLTGYDPDAVPADLAEVVRLQKPVPLSNIVKAVALL</sequence>
<dbReference type="GO" id="GO:0000160">
    <property type="term" value="P:phosphorelay signal transduction system"/>
    <property type="evidence" value="ECO:0007669"/>
    <property type="project" value="InterPro"/>
</dbReference>
<gene>
    <name evidence="16" type="ORF">GGQ89_003595</name>
    <name evidence="17" type="ORF">JYA60_02175</name>
</gene>
<dbReference type="SMART" id="SM00448">
    <property type="entry name" value="REC"/>
    <property type="match status" value="1"/>
</dbReference>
<evidence type="ECO:0000256" key="8">
    <source>
        <dbReference type="ARBA" id="ARBA00022741"/>
    </source>
</evidence>
<dbReference type="Pfam" id="PF08448">
    <property type="entry name" value="PAS_4"/>
    <property type="match status" value="1"/>
</dbReference>
<evidence type="ECO:0000256" key="3">
    <source>
        <dbReference type="ARBA" id="ARBA00022553"/>
    </source>
</evidence>
<dbReference type="EMBL" id="JACHNX010000026">
    <property type="protein sequence ID" value="MBB4611348.1"/>
    <property type="molecule type" value="Genomic_DNA"/>
</dbReference>
<evidence type="ECO:0000259" key="13">
    <source>
        <dbReference type="PROSITE" id="PS50110"/>
    </source>
</evidence>
<dbReference type="InterPro" id="IPR011006">
    <property type="entry name" value="CheY-like_superfamily"/>
</dbReference>
<dbReference type="InterPro" id="IPR000700">
    <property type="entry name" value="PAS-assoc_C"/>
</dbReference>
<organism evidence="17 19">
    <name type="scientific">Sphingomonas yabuuchiae</name>
    <dbReference type="NCBI Taxonomy" id="172044"/>
    <lineage>
        <taxon>Bacteria</taxon>
        <taxon>Pseudomonadati</taxon>
        <taxon>Pseudomonadota</taxon>
        <taxon>Alphaproteobacteria</taxon>
        <taxon>Sphingomonadales</taxon>
        <taxon>Sphingomonadaceae</taxon>
        <taxon>Sphingomonas</taxon>
    </lineage>
</organism>
<evidence type="ECO:0000256" key="2">
    <source>
        <dbReference type="ARBA" id="ARBA00012438"/>
    </source>
</evidence>
<dbReference type="Pfam" id="PF01590">
    <property type="entry name" value="GAF"/>
    <property type="match status" value="2"/>
</dbReference>
<dbReference type="SMART" id="SM00091">
    <property type="entry name" value="PAS"/>
    <property type="match status" value="2"/>
</dbReference>
<feature type="domain" description="PAS" evidence="14">
    <location>
        <begin position="500"/>
        <end position="573"/>
    </location>
</feature>
<evidence type="ECO:0000256" key="11">
    <source>
        <dbReference type="ARBA" id="ARBA00023026"/>
    </source>
</evidence>
<name>A0AA41DBQ8_9SPHN</name>
<dbReference type="NCBIfam" id="TIGR00229">
    <property type="entry name" value="sensory_box"/>
    <property type="match status" value="1"/>
</dbReference>
<dbReference type="Proteomes" id="UP000704529">
    <property type="component" value="Unassembled WGS sequence"/>
</dbReference>
<keyword evidence="4" id="KW-0285">Flavoprotein</keyword>
<dbReference type="InterPro" id="IPR036890">
    <property type="entry name" value="HATPase_C_sf"/>
</dbReference>
<dbReference type="InterPro" id="IPR000014">
    <property type="entry name" value="PAS"/>
</dbReference>
<dbReference type="SUPFAM" id="SSF55781">
    <property type="entry name" value="GAF domain-like"/>
    <property type="match status" value="2"/>
</dbReference>
<evidence type="ECO:0000256" key="10">
    <source>
        <dbReference type="ARBA" id="ARBA00022840"/>
    </source>
</evidence>
<keyword evidence="3 12" id="KW-0597">Phosphoprotein</keyword>
<dbReference type="SMART" id="SM00911">
    <property type="entry name" value="HWE_HK"/>
    <property type="match status" value="1"/>
</dbReference>
<protein>
    <recommendedName>
        <fullName evidence="2">histidine kinase</fullName>
        <ecNumber evidence="2">2.7.13.3</ecNumber>
    </recommendedName>
</protein>
<dbReference type="PANTHER" id="PTHR41523:SF8">
    <property type="entry name" value="ETHYLENE RESPONSE SENSOR PROTEIN"/>
    <property type="match status" value="1"/>
</dbReference>
<dbReference type="InterPro" id="IPR035965">
    <property type="entry name" value="PAS-like_dom_sf"/>
</dbReference>
<dbReference type="InterPro" id="IPR011102">
    <property type="entry name" value="Sig_transdc_His_kinase_HWE"/>
</dbReference>
<dbReference type="Gene3D" id="3.30.450.40">
    <property type="match status" value="2"/>
</dbReference>
<dbReference type="PROSITE" id="PS50113">
    <property type="entry name" value="PAC"/>
    <property type="match status" value="1"/>
</dbReference>
<dbReference type="SUPFAM" id="SSF52172">
    <property type="entry name" value="CheY-like"/>
    <property type="match status" value="1"/>
</dbReference>
<dbReference type="PANTHER" id="PTHR41523">
    <property type="entry name" value="TWO-COMPONENT SYSTEM SENSOR PROTEIN"/>
    <property type="match status" value="1"/>
</dbReference>
<keyword evidence="18" id="KW-1185">Reference proteome</keyword>
<dbReference type="SMART" id="SM00065">
    <property type="entry name" value="GAF"/>
    <property type="match status" value="2"/>
</dbReference>
<evidence type="ECO:0000313" key="17">
    <source>
        <dbReference type="EMBL" id="MBN3557039.1"/>
    </source>
</evidence>
<feature type="modified residue" description="4-aspartylphosphate" evidence="12">
    <location>
        <position position="901"/>
    </location>
</feature>
<feature type="domain" description="PAC" evidence="15">
    <location>
        <begin position="575"/>
        <end position="628"/>
    </location>
</feature>
<dbReference type="InterPro" id="IPR001789">
    <property type="entry name" value="Sig_transdc_resp-reg_receiver"/>
</dbReference>
<dbReference type="SUPFAM" id="SSF55785">
    <property type="entry name" value="PYP-like sensor domain (PAS domain)"/>
    <property type="match status" value="2"/>
</dbReference>
<comment type="catalytic activity">
    <reaction evidence="1">
        <text>ATP + protein L-histidine = ADP + protein N-phospho-L-histidine.</text>
        <dbReference type="EC" id="2.7.13.3"/>
    </reaction>
</comment>
<keyword evidence="9" id="KW-0418">Kinase</keyword>
<dbReference type="InterPro" id="IPR013656">
    <property type="entry name" value="PAS_4"/>
</dbReference>
<keyword evidence="10" id="KW-0067">ATP-binding</keyword>
<evidence type="ECO:0000256" key="4">
    <source>
        <dbReference type="ARBA" id="ARBA00022630"/>
    </source>
</evidence>
<keyword evidence="8" id="KW-0547">Nucleotide-binding</keyword>
<dbReference type="Pfam" id="PF07536">
    <property type="entry name" value="HWE_HK"/>
    <property type="match status" value="1"/>
</dbReference>
<dbReference type="InterPro" id="IPR029016">
    <property type="entry name" value="GAF-like_dom_sf"/>
</dbReference>
<dbReference type="Gene3D" id="3.30.565.10">
    <property type="entry name" value="Histidine kinase-like ATPase, C-terminal domain"/>
    <property type="match status" value="1"/>
</dbReference>
<dbReference type="InterPro" id="IPR013655">
    <property type="entry name" value="PAS_fold_3"/>
</dbReference>
<dbReference type="Proteomes" id="UP000584663">
    <property type="component" value="Unassembled WGS sequence"/>
</dbReference>
<dbReference type="Gene3D" id="3.40.50.2300">
    <property type="match status" value="1"/>
</dbReference>
<dbReference type="RefSeq" id="WP_184106662.1">
    <property type="nucleotide sequence ID" value="NZ_JACHNX010000026.1"/>
</dbReference>
<evidence type="ECO:0000313" key="19">
    <source>
        <dbReference type="Proteomes" id="UP000704529"/>
    </source>
</evidence>
<dbReference type="Gene3D" id="3.30.450.20">
    <property type="entry name" value="PAS domain"/>
    <property type="match status" value="2"/>
</dbReference>
<dbReference type="CDD" id="cd00130">
    <property type="entry name" value="PAS"/>
    <property type="match status" value="1"/>
</dbReference>
<feature type="domain" description="Response regulatory" evidence="13">
    <location>
        <begin position="851"/>
        <end position="961"/>
    </location>
</feature>
<dbReference type="EMBL" id="JAFHKU010000098">
    <property type="protein sequence ID" value="MBN3557039.1"/>
    <property type="molecule type" value="Genomic_DNA"/>
</dbReference>
<dbReference type="AlphaFoldDB" id="A0AA41DBQ8"/>
<evidence type="ECO:0000256" key="12">
    <source>
        <dbReference type="PROSITE-ProRule" id="PRU00169"/>
    </source>
</evidence>
<proteinExistence type="predicted"/>
<dbReference type="GO" id="GO:0005524">
    <property type="term" value="F:ATP binding"/>
    <property type="evidence" value="ECO:0007669"/>
    <property type="project" value="UniProtKB-KW"/>
</dbReference>
<dbReference type="Pfam" id="PF08447">
    <property type="entry name" value="PAS_3"/>
    <property type="match status" value="1"/>
</dbReference>
<comment type="caution">
    <text evidence="17">The sequence shown here is derived from an EMBL/GenBank/DDBJ whole genome shotgun (WGS) entry which is preliminary data.</text>
</comment>
<evidence type="ECO:0000256" key="6">
    <source>
        <dbReference type="ARBA" id="ARBA00022679"/>
    </source>
</evidence>
<dbReference type="PROSITE" id="PS50112">
    <property type="entry name" value="PAS"/>
    <property type="match status" value="1"/>
</dbReference>
<accession>A0AA41DBQ8</accession>
<reference evidence="17" key="2">
    <citation type="submission" date="2021-01" db="EMBL/GenBank/DDBJ databases">
        <title>Genome Sequencing of Type Strains.</title>
        <authorList>
            <person name="Lemaire J.F."/>
            <person name="Inderbitzin P."/>
            <person name="Collins S.B."/>
            <person name="Wespe N."/>
            <person name="Knight-Connoni V."/>
        </authorList>
    </citation>
    <scope>NUCLEOTIDE SEQUENCE</scope>
    <source>
        <strain evidence="17">DSM 14562</strain>
    </source>
</reference>
<dbReference type="EC" id="2.7.13.3" evidence="2"/>
<dbReference type="InterPro" id="IPR003018">
    <property type="entry name" value="GAF"/>
</dbReference>